<accession>A0A8J3JFV2</accession>
<dbReference type="GO" id="GO:0030313">
    <property type="term" value="C:cell envelope"/>
    <property type="evidence" value="ECO:0007669"/>
    <property type="project" value="UniProtKB-SubCell"/>
</dbReference>
<protein>
    <submittedName>
        <fullName evidence="5">Sugar ABC transporter substrate-binding protein</fullName>
    </submittedName>
</protein>
<dbReference type="EMBL" id="BONF01000008">
    <property type="protein sequence ID" value="GIF79876.1"/>
    <property type="molecule type" value="Genomic_DNA"/>
</dbReference>
<reference evidence="5 6" key="1">
    <citation type="submission" date="2021-01" db="EMBL/GenBank/DDBJ databases">
        <title>Whole genome shotgun sequence of Catellatospora bangladeshensis NBRC 107357.</title>
        <authorList>
            <person name="Komaki H."/>
            <person name="Tamura T."/>
        </authorList>
    </citation>
    <scope>NUCLEOTIDE SEQUENCE [LARGE SCALE GENOMIC DNA]</scope>
    <source>
        <strain evidence="5 6">NBRC 107357</strain>
    </source>
</reference>
<name>A0A8J3JFV2_9ACTN</name>
<dbReference type="PANTHER" id="PTHR43649:SF31">
    <property type="entry name" value="SN-GLYCEROL-3-PHOSPHATE-BINDING PERIPLASMIC PROTEIN UGPB"/>
    <property type="match status" value="1"/>
</dbReference>
<dbReference type="Gene3D" id="3.40.190.10">
    <property type="entry name" value="Periplasmic binding protein-like II"/>
    <property type="match status" value="2"/>
</dbReference>
<dbReference type="InterPro" id="IPR006311">
    <property type="entry name" value="TAT_signal"/>
</dbReference>
<comment type="similarity">
    <text evidence="2">Belongs to the bacterial solute-binding protein 1 family.</text>
</comment>
<evidence type="ECO:0000256" key="4">
    <source>
        <dbReference type="ARBA" id="ARBA00022729"/>
    </source>
</evidence>
<dbReference type="InterPro" id="IPR050490">
    <property type="entry name" value="Bact_solute-bd_prot1"/>
</dbReference>
<dbReference type="RefSeq" id="WP_239125500.1">
    <property type="nucleotide sequence ID" value="NZ_BONF01000008.1"/>
</dbReference>
<keyword evidence="4" id="KW-0732">Signal</keyword>
<comment type="subcellular location">
    <subcellularLocation>
        <location evidence="1">Cell envelope</location>
    </subcellularLocation>
</comment>
<proteinExistence type="inferred from homology"/>
<dbReference type="InterPro" id="IPR006059">
    <property type="entry name" value="SBP"/>
</dbReference>
<organism evidence="5 6">
    <name type="scientific">Catellatospora bangladeshensis</name>
    <dbReference type="NCBI Taxonomy" id="310355"/>
    <lineage>
        <taxon>Bacteria</taxon>
        <taxon>Bacillati</taxon>
        <taxon>Actinomycetota</taxon>
        <taxon>Actinomycetes</taxon>
        <taxon>Micromonosporales</taxon>
        <taxon>Micromonosporaceae</taxon>
        <taxon>Catellatospora</taxon>
    </lineage>
</organism>
<dbReference type="AlphaFoldDB" id="A0A8J3JFV2"/>
<dbReference type="Proteomes" id="UP000601223">
    <property type="component" value="Unassembled WGS sequence"/>
</dbReference>
<keyword evidence="3" id="KW-0813">Transport</keyword>
<gene>
    <name evidence="5" type="ORF">Cba03nite_12250</name>
</gene>
<sequence>MDNPLAGAAANRRSFLSLMGLGAIAVAGGGTLAGCGEKAANEGTAQQVDQLSAVLPKYQPLELVQPDIKGVSPVANGFTKYPASLVDAITEKPGRGSTITTMTPYWGQVPAGPGQNAYLDAINAELGAVVTPGIQDGNTYADKLNAILPARDIPDVLCIPSWEIPKIPNFSEAVKALFEDLSDHLAGDKVKPYAMLANLPTVAWSNAIWNQRLMAVPWPTDGPYPWALFYRKDITDVLGAAVPKTAEELYQFGKKVTSPDKGVWAFNNILAMVEMIFRVPGAKEGWRYKDGKVEFKYETAEFKAALEFMARLYKEGLVHPEVVASKGADAKLLFSSGKIVMVQDGVGSWLGVQAEQQKVTQGFNMQPVPYFAADGGQPLVHGSGDPIFYTFVKKGLPKEKIAEILGVLNFAAAPLGTKEFELIEYGVEGKHFTRGEGGWPQGTDLQAKEKADQFRFLAGTAPTIKYDARVPTYVNDLINWENAAVGFLEKDPWSGIKIEMPAGYVKVKQPTEDKITDIARGRRPLSDLDVVLKEWRDGGGEEGRTFLAKALSDAGR</sequence>
<evidence type="ECO:0000256" key="2">
    <source>
        <dbReference type="ARBA" id="ARBA00008520"/>
    </source>
</evidence>
<comment type="caution">
    <text evidence="5">The sequence shown here is derived from an EMBL/GenBank/DDBJ whole genome shotgun (WGS) entry which is preliminary data.</text>
</comment>
<evidence type="ECO:0000256" key="1">
    <source>
        <dbReference type="ARBA" id="ARBA00004196"/>
    </source>
</evidence>
<evidence type="ECO:0000313" key="5">
    <source>
        <dbReference type="EMBL" id="GIF79876.1"/>
    </source>
</evidence>
<evidence type="ECO:0000313" key="6">
    <source>
        <dbReference type="Proteomes" id="UP000601223"/>
    </source>
</evidence>
<dbReference type="Pfam" id="PF13416">
    <property type="entry name" value="SBP_bac_8"/>
    <property type="match status" value="1"/>
</dbReference>
<evidence type="ECO:0000256" key="3">
    <source>
        <dbReference type="ARBA" id="ARBA00022448"/>
    </source>
</evidence>
<dbReference type="PROSITE" id="PS51318">
    <property type="entry name" value="TAT"/>
    <property type="match status" value="1"/>
</dbReference>
<dbReference type="PANTHER" id="PTHR43649">
    <property type="entry name" value="ARABINOSE-BINDING PROTEIN-RELATED"/>
    <property type="match status" value="1"/>
</dbReference>
<keyword evidence="6" id="KW-1185">Reference proteome</keyword>
<dbReference type="SUPFAM" id="SSF53850">
    <property type="entry name" value="Periplasmic binding protein-like II"/>
    <property type="match status" value="1"/>
</dbReference>